<dbReference type="NCBIfam" id="TIGR04076">
    <property type="entry name" value="TIGR04076 family protein"/>
    <property type="match status" value="1"/>
</dbReference>
<dbReference type="AlphaFoldDB" id="A0A0C3S7L4"/>
<proteinExistence type="predicted"/>
<sequence length="131" mass="14243">MSSPPPTHLPLASGALQSTNDNFTLYDLRVEAVCPSGQRILCGAREGDYFTLEGEMMYLPPGQGISIYSLASILPLLAAKQRPSARNDWMSSDAEIACPDPNCPSKWRIARTNIRTFSRAETTVVALPPSC</sequence>
<accession>A0A0C3S7L4</accession>
<dbReference type="Proteomes" id="UP000053257">
    <property type="component" value="Unassembled WGS sequence"/>
</dbReference>
<reference evidence="1 2" key="1">
    <citation type="journal article" date="2014" name="PLoS Genet.">
        <title>Analysis of the Phlebiopsis gigantea genome, transcriptome and secretome provides insight into its pioneer colonization strategies of wood.</title>
        <authorList>
            <person name="Hori C."/>
            <person name="Ishida T."/>
            <person name="Igarashi K."/>
            <person name="Samejima M."/>
            <person name="Suzuki H."/>
            <person name="Master E."/>
            <person name="Ferreira P."/>
            <person name="Ruiz-Duenas F.J."/>
            <person name="Held B."/>
            <person name="Canessa P."/>
            <person name="Larrondo L.F."/>
            <person name="Schmoll M."/>
            <person name="Druzhinina I.S."/>
            <person name="Kubicek C.P."/>
            <person name="Gaskell J.A."/>
            <person name="Kersten P."/>
            <person name="St John F."/>
            <person name="Glasner J."/>
            <person name="Sabat G."/>
            <person name="Splinter BonDurant S."/>
            <person name="Syed K."/>
            <person name="Yadav J."/>
            <person name="Mgbeahuruike A.C."/>
            <person name="Kovalchuk A."/>
            <person name="Asiegbu F.O."/>
            <person name="Lackner G."/>
            <person name="Hoffmeister D."/>
            <person name="Rencoret J."/>
            <person name="Gutierrez A."/>
            <person name="Sun H."/>
            <person name="Lindquist E."/>
            <person name="Barry K."/>
            <person name="Riley R."/>
            <person name="Grigoriev I.V."/>
            <person name="Henrissat B."/>
            <person name="Kues U."/>
            <person name="Berka R.M."/>
            <person name="Martinez A.T."/>
            <person name="Covert S.F."/>
            <person name="Blanchette R.A."/>
            <person name="Cullen D."/>
        </authorList>
    </citation>
    <scope>NUCLEOTIDE SEQUENCE [LARGE SCALE GENOMIC DNA]</scope>
    <source>
        <strain evidence="1 2">11061_1 CR5-6</strain>
    </source>
</reference>
<evidence type="ECO:0000313" key="2">
    <source>
        <dbReference type="Proteomes" id="UP000053257"/>
    </source>
</evidence>
<evidence type="ECO:0000313" key="1">
    <source>
        <dbReference type="EMBL" id="KIP06832.1"/>
    </source>
</evidence>
<protein>
    <recommendedName>
        <fullName evidence="3">TIGR04076 family protein</fullName>
    </recommendedName>
</protein>
<keyword evidence="2" id="KW-1185">Reference proteome</keyword>
<evidence type="ECO:0008006" key="3">
    <source>
        <dbReference type="Google" id="ProtNLM"/>
    </source>
</evidence>
<dbReference type="HOGENOM" id="CLU_146836_0_0_1"/>
<dbReference type="OrthoDB" id="2838513at2759"/>
<name>A0A0C3S7L4_PHLG1</name>
<organism evidence="1 2">
    <name type="scientific">Phlebiopsis gigantea (strain 11061_1 CR5-6)</name>
    <name type="common">White-rot fungus</name>
    <name type="synonym">Peniophora gigantea</name>
    <dbReference type="NCBI Taxonomy" id="745531"/>
    <lineage>
        <taxon>Eukaryota</taxon>
        <taxon>Fungi</taxon>
        <taxon>Dikarya</taxon>
        <taxon>Basidiomycota</taxon>
        <taxon>Agaricomycotina</taxon>
        <taxon>Agaricomycetes</taxon>
        <taxon>Polyporales</taxon>
        <taxon>Phanerochaetaceae</taxon>
        <taxon>Phlebiopsis</taxon>
    </lineage>
</organism>
<gene>
    <name evidence="1" type="ORF">PHLGIDRAFT_30304</name>
</gene>
<dbReference type="EMBL" id="KN840509">
    <property type="protein sequence ID" value="KIP06832.1"/>
    <property type="molecule type" value="Genomic_DNA"/>
</dbReference>
<dbReference type="InterPro" id="IPR023811">
    <property type="entry name" value="CHP04076"/>
</dbReference>